<evidence type="ECO:0000313" key="2">
    <source>
        <dbReference type="EnsemblPlants" id="PGSC0003DMT400088237"/>
    </source>
</evidence>
<dbReference type="Gramene" id="PGSC0003DMT400088237">
    <property type="protein sequence ID" value="PGSC0003DMT400088237"/>
    <property type="gene ID" value="PGSC0003DMG400037808"/>
</dbReference>
<dbReference type="Proteomes" id="UP000011115">
    <property type="component" value="Unassembled WGS sequence"/>
</dbReference>
<sequence length="138" mass="15876">MFEKCRWARKESNRPLTEEVDKPDLNSCWTHRNHTWESVKIGGPMDEPATRRTDMARPKEQGRDISPRKRAKGIPINEGVVPSKAKATKLSTMGTWIEERSKDTNMQKGTKQIEELKKGKPSDRQERLTNCRRANSTA</sequence>
<evidence type="ECO:0000256" key="1">
    <source>
        <dbReference type="SAM" id="MobiDB-lite"/>
    </source>
</evidence>
<protein>
    <submittedName>
        <fullName evidence="2">Uncharacterized protein</fullName>
    </submittedName>
</protein>
<feature type="compositionally biased region" description="Basic and acidic residues" evidence="1">
    <location>
        <begin position="97"/>
        <end position="129"/>
    </location>
</feature>
<dbReference type="EnsemblPlants" id="PGSC0003DMT400088237">
    <property type="protein sequence ID" value="PGSC0003DMT400088237"/>
    <property type="gene ID" value="PGSC0003DMG400037808"/>
</dbReference>
<feature type="compositionally biased region" description="Basic and acidic residues" evidence="1">
    <location>
        <begin position="48"/>
        <end position="67"/>
    </location>
</feature>
<name>M1DFI5_SOLTU</name>
<accession>M1DFI5</accession>
<feature type="compositionally biased region" description="Basic and acidic residues" evidence="1">
    <location>
        <begin position="1"/>
        <end position="24"/>
    </location>
</feature>
<evidence type="ECO:0000313" key="3">
    <source>
        <dbReference type="Proteomes" id="UP000011115"/>
    </source>
</evidence>
<dbReference type="AlphaFoldDB" id="M1DFI5"/>
<proteinExistence type="predicted"/>
<organism evidence="2 3">
    <name type="scientific">Solanum tuberosum</name>
    <name type="common">Potato</name>
    <dbReference type="NCBI Taxonomy" id="4113"/>
    <lineage>
        <taxon>Eukaryota</taxon>
        <taxon>Viridiplantae</taxon>
        <taxon>Streptophyta</taxon>
        <taxon>Embryophyta</taxon>
        <taxon>Tracheophyta</taxon>
        <taxon>Spermatophyta</taxon>
        <taxon>Magnoliopsida</taxon>
        <taxon>eudicotyledons</taxon>
        <taxon>Gunneridae</taxon>
        <taxon>Pentapetalae</taxon>
        <taxon>asterids</taxon>
        <taxon>lamiids</taxon>
        <taxon>Solanales</taxon>
        <taxon>Solanaceae</taxon>
        <taxon>Solanoideae</taxon>
        <taxon>Solaneae</taxon>
        <taxon>Solanum</taxon>
    </lineage>
</organism>
<dbReference type="PaxDb" id="4113-PGSC0003DMT400088237"/>
<keyword evidence="3" id="KW-1185">Reference proteome</keyword>
<dbReference type="HOGENOM" id="CLU_1858827_0_0_1"/>
<dbReference type="InParanoid" id="M1DFI5"/>
<feature type="region of interest" description="Disordered" evidence="1">
    <location>
        <begin position="1"/>
        <end position="138"/>
    </location>
</feature>
<reference evidence="3" key="1">
    <citation type="journal article" date="2011" name="Nature">
        <title>Genome sequence and analysis of the tuber crop potato.</title>
        <authorList>
            <consortium name="The Potato Genome Sequencing Consortium"/>
        </authorList>
    </citation>
    <scope>NUCLEOTIDE SEQUENCE [LARGE SCALE GENOMIC DNA]</scope>
    <source>
        <strain evidence="3">cv. DM1-3 516 R44</strain>
    </source>
</reference>
<reference evidence="2" key="2">
    <citation type="submission" date="2015-06" db="UniProtKB">
        <authorList>
            <consortium name="EnsemblPlants"/>
        </authorList>
    </citation>
    <scope>IDENTIFICATION</scope>
    <source>
        <strain evidence="2">DM1-3 516 R44</strain>
    </source>
</reference>